<evidence type="ECO:0000313" key="2">
    <source>
        <dbReference type="Proteomes" id="UP001055879"/>
    </source>
</evidence>
<reference evidence="1 2" key="2">
    <citation type="journal article" date="2022" name="Mol. Ecol. Resour.">
        <title>The genomes of chicory, endive, great burdock and yacon provide insights into Asteraceae paleo-polyploidization history and plant inulin production.</title>
        <authorList>
            <person name="Fan W."/>
            <person name="Wang S."/>
            <person name="Wang H."/>
            <person name="Wang A."/>
            <person name="Jiang F."/>
            <person name="Liu H."/>
            <person name="Zhao H."/>
            <person name="Xu D."/>
            <person name="Zhang Y."/>
        </authorList>
    </citation>
    <scope>NUCLEOTIDE SEQUENCE [LARGE SCALE GENOMIC DNA]</scope>
    <source>
        <strain evidence="2">cv. Niubang</strain>
    </source>
</reference>
<dbReference type="EMBL" id="CM042050">
    <property type="protein sequence ID" value="KAI3734343.1"/>
    <property type="molecule type" value="Genomic_DNA"/>
</dbReference>
<protein>
    <submittedName>
        <fullName evidence="1">Uncharacterized protein</fullName>
    </submittedName>
</protein>
<accession>A0ACB9CJK3</accession>
<sequence length="114" mass="12980">MTSRVCKSAGEVWAQLWSDVSILAMDKDERKMVIIQQHFGILVAVSSEPPSVNVIQSEFPRLIADEPIVEVSSSAPEPFIVEVSKIAPQLLWFWSNVYQLLYASREIHHLEERT</sequence>
<proteinExistence type="predicted"/>
<organism evidence="1 2">
    <name type="scientific">Arctium lappa</name>
    <name type="common">Greater burdock</name>
    <name type="synonym">Lappa major</name>
    <dbReference type="NCBI Taxonomy" id="4217"/>
    <lineage>
        <taxon>Eukaryota</taxon>
        <taxon>Viridiplantae</taxon>
        <taxon>Streptophyta</taxon>
        <taxon>Embryophyta</taxon>
        <taxon>Tracheophyta</taxon>
        <taxon>Spermatophyta</taxon>
        <taxon>Magnoliopsida</taxon>
        <taxon>eudicotyledons</taxon>
        <taxon>Gunneridae</taxon>
        <taxon>Pentapetalae</taxon>
        <taxon>asterids</taxon>
        <taxon>campanulids</taxon>
        <taxon>Asterales</taxon>
        <taxon>Asteraceae</taxon>
        <taxon>Carduoideae</taxon>
        <taxon>Cardueae</taxon>
        <taxon>Arctiinae</taxon>
        <taxon>Arctium</taxon>
    </lineage>
</organism>
<keyword evidence="2" id="KW-1185">Reference proteome</keyword>
<evidence type="ECO:0000313" key="1">
    <source>
        <dbReference type="EMBL" id="KAI3734343.1"/>
    </source>
</evidence>
<comment type="caution">
    <text evidence="1">The sequence shown here is derived from an EMBL/GenBank/DDBJ whole genome shotgun (WGS) entry which is preliminary data.</text>
</comment>
<reference evidence="2" key="1">
    <citation type="journal article" date="2022" name="Mol. Ecol. Resour.">
        <title>The genomes of chicory, endive, great burdock and yacon provide insights into Asteraceae palaeo-polyploidization history and plant inulin production.</title>
        <authorList>
            <person name="Fan W."/>
            <person name="Wang S."/>
            <person name="Wang H."/>
            <person name="Wang A."/>
            <person name="Jiang F."/>
            <person name="Liu H."/>
            <person name="Zhao H."/>
            <person name="Xu D."/>
            <person name="Zhang Y."/>
        </authorList>
    </citation>
    <scope>NUCLEOTIDE SEQUENCE [LARGE SCALE GENOMIC DNA]</scope>
    <source>
        <strain evidence="2">cv. Niubang</strain>
    </source>
</reference>
<dbReference type="Proteomes" id="UP001055879">
    <property type="component" value="Linkage Group LG04"/>
</dbReference>
<gene>
    <name evidence="1" type="ORF">L6452_13810</name>
</gene>
<name>A0ACB9CJK3_ARCLA</name>